<feature type="transmembrane region" description="Helical" evidence="8">
    <location>
        <begin position="207"/>
        <end position="230"/>
    </location>
</feature>
<keyword evidence="4" id="KW-0808">Transferase</keyword>
<dbReference type="PROSITE" id="PS50109">
    <property type="entry name" value="HIS_KIN"/>
    <property type="match status" value="1"/>
</dbReference>
<dbReference type="InterPro" id="IPR001789">
    <property type="entry name" value="Sig_transdc_resp-reg_receiver"/>
</dbReference>
<dbReference type="Pfam" id="PF02518">
    <property type="entry name" value="HATPase_c"/>
    <property type="match status" value="1"/>
</dbReference>
<organism evidence="12 13">
    <name type="scientific">Litorivita pollutaquae</name>
    <dbReference type="NCBI Taxonomy" id="2200892"/>
    <lineage>
        <taxon>Bacteria</taxon>
        <taxon>Pseudomonadati</taxon>
        <taxon>Pseudomonadota</taxon>
        <taxon>Alphaproteobacteria</taxon>
        <taxon>Rhodobacterales</taxon>
        <taxon>Paracoccaceae</taxon>
        <taxon>Litorivita</taxon>
    </lineage>
</organism>
<dbReference type="CDD" id="cd17546">
    <property type="entry name" value="REC_hyHK_CKI1_RcsC-like"/>
    <property type="match status" value="1"/>
</dbReference>
<evidence type="ECO:0000259" key="9">
    <source>
        <dbReference type="PROSITE" id="PS50109"/>
    </source>
</evidence>
<gene>
    <name evidence="12" type="ORF">DI396_04370</name>
</gene>
<dbReference type="SUPFAM" id="SSF47226">
    <property type="entry name" value="Histidine-containing phosphotransfer domain, HPT domain"/>
    <property type="match status" value="1"/>
</dbReference>
<dbReference type="PROSITE" id="PS50112">
    <property type="entry name" value="PAS"/>
    <property type="match status" value="1"/>
</dbReference>
<name>A0A2V4N2V7_9RHOB</name>
<feature type="compositionally biased region" description="Basic and acidic residues" evidence="7">
    <location>
        <begin position="671"/>
        <end position="683"/>
    </location>
</feature>
<dbReference type="InterPro" id="IPR036641">
    <property type="entry name" value="HPT_dom_sf"/>
</dbReference>
<dbReference type="Proteomes" id="UP000248012">
    <property type="component" value="Unassembled WGS sequence"/>
</dbReference>
<evidence type="ECO:0000259" key="10">
    <source>
        <dbReference type="PROSITE" id="PS50110"/>
    </source>
</evidence>
<dbReference type="SUPFAM" id="SSF52172">
    <property type="entry name" value="CheY-like"/>
    <property type="match status" value="1"/>
</dbReference>
<comment type="catalytic activity">
    <reaction evidence="1">
        <text>ATP + protein L-histidine = ADP + protein N-phospho-L-histidine.</text>
        <dbReference type="EC" id="2.7.13.3"/>
    </reaction>
</comment>
<dbReference type="EC" id="2.7.13.3" evidence="2"/>
<evidence type="ECO:0000313" key="13">
    <source>
        <dbReference type="Proteomes" id="UP000248012"/>
    </source>
</evidence>
<dbReference type="PROSITE" id="PS50110">
    <property type="entry name" value="RESPONSE_REGULATORY"/>
    <property type="match status" value="1"/>
</dbReference>
<dbReference type="SUPFAM" id="SSF47384">
    <property type="entry name" value="Homodimeric domain of signal transducing histidine kinase"/>
    <property type="match status" value="1"/>
</dbReference>
<evidence type="ECO:0000256" key="7">
    <source>
        <dbReference type="SAM" id="MobiDB-lite"/>
    </source>
</evidence>
<dbReference type="NCBIfam" id="TIGR00229">
    <property type="entry name" value="sensory_box"/>
    <property type="match status" value="1"/>
</dbReference>
<dbReference type="InterPro" id="IPR011006">
    <property type="entry name" value="CheY-like_superfamily"/>
</dbReference>
<sequence length="951" mass="103363">MKLRRARPGLRPRWIQISMLGLLAFCSLVLLIFLSNSVSGKLRELGSAQTDNVQWTMSQVEVEYLDFLTALQRAQVRVITAEEAQQLPSQTDSDESAGSKDVIAPALAELRKRYNIFYSRLETINTSALYRPILDYSRLRERFDALAARTYALVPLIDGTDEALVAALPAIVAAIEPSRHDLRLISTEGNRQVARQADRTREDAARVLSLVAAVGLLLVVAVLWLLFVFWRLYTLNRKRALVNRAMLSRIEAIISTSRDAIIVCDPLGEISDFNHAAELLFGRTRDEAIDLRLGSFLRHPLTPISGEIPAADSQSRPVRPTALLESCAAGGSRSERLLGRDNTGRHFAIELTVDKAEHDGRTILVCFVRNITQRLAAEQELVRSRDKALAGERAKARFLAVMSHEMRTPLNGVLGTVELLGSTELSPQQAEFVDVLRNSGQVLLSHINEVLDITRIESGHVTLDAAPFDLDALLREIAQSLHSISTANGNRVILPDDEIGTVLGVRTRLRQVLVNLVSNAAKFTRDGEITVEAARLDGDVVEIRVSDTGPGIPEHALATVFDDFVRLTDGGADETEGTGLGLGIARTLVSAMQGEIGAESEFGEGSVFWVRLPLPPATKESASEPPVSAPQVNDSGHASDLPTKDRNPVTITSDIGRDKSDRGIAQSQKNDAGESKPKPEARPNNRPALDVLVVEDNKTNRFIAREMLRRDGHRVTEAHDGVEGVEAAAVQAYDLILMDISMPRMDGVEATRTIRASGGASADSRIIALTAHAQPEDHDRYLAAGMQAVLNKPLRWAVLRDMLYPVEANTEVAEGTEGSDLPDLDAQVMAEMQRALPAETIIRLTQEFFAEGDTFMAALDDLAHLAPSEARAALHGFAGSCATFGGRALHDALGQAETCASGGANWQDRSAEVLRPLPALWLRLKAGLESGLSNMAQTEGDETAGGAKRQA</sequence>
<evidence type="ECO:0000256" key="1">
    <source>
        <dbReference type="ARBA" id="ARBA00000085"/>
    </source>
</evidence>
<feature type="domain" description="Histidine kinase" evidence="9">
    <location>
        <begin position="401"/>
        <end position="616"/>
    </location>
</feature>
<keyword evidence="3 6" id="KW-0597">Phosphoprotein</keyword>
<dbReference type="InterPro" id="IPR000014">
    <property type="entry name" value="PAS"/>
</dbReference>
<feature type="region of interest" description="Disordered" evidence="7">
    <location>
        <begin position="618"/>
        <end position="689"/>
    </location>
</feature>
<dbReference type="InterPro" id="IPR005467">
    <property type="entry name" value="His_kinase_dom"/>
</dbReference>
<dbReference type="SMART" id="SM00388">
    <property type="entry name" value="HisKA"/>
    <property type="match status" value="1"/>
</dbReference>
<dbReference type="PANTHER" id="PTHR43047">
    <property type="entry name" value="TWO-COMPONENT HISTIDINE PROTEIN KINASE"/>
    <property type="match status" value="1"/>
</dbReference>
<dbReference type="InterPro" id="IPR035965">
    <property type="entry name" value="PAS-like_dom_sf"/>
</dbReference>
<evidence type="ECO:0000256" key="6">
    <source>
        <dbReference type="PROSITE-ProRule" id="PRU00169"/>
    </source>
</evidence>
<feature type="modified residue" description="4-aspartylphosphate" evidence="6">
    <location>
        <position position="739"/>
    </location>
</feature>
<dbReference type="InterPro" id="IPR036890">
    <property type="entry name" value="HATPase_C_sf"/>
</dbReference>
<keyword evidence="13" id="KW-1185">Reference proteome</keyword>
<evidence type="ECO:0000256" key="8">
    <source>
        <dbReference type="SAM" id="Phobius"/>
    </source>
</evidence>
<dbReference type="RefSeq" id="WP_110794977.1">
    <property type="nucleotide sequence ID" value="NZ_KZ826482.1"/>
</dbReference>
<dbReference type="CDD" id="cd16922">
    <property type="entry name" value="HATPase_EvgS-ArcB-TorS-like"/>
    <property type="match status" value="1"/>
</dbReference>
<feature type="domain" description="Response regulatory" evidence="10">
    <location>
        <begin position="690"/>
        <end position="807"/>
    </location>
</feature>
<dbReference type="AlphaFoldDB" id="A0A2V4N2V7"/>
<dbReference type="InterPro" id="IPR003594">
    <property type="entry name" value="HATPase_dom"/>
</dbReference>
<dbReference type="SUPFAM" id="SSF55874">
    <property type="entry name" value="ATPase domain of HSP90 chaperone/DNA topoisomerase II/histidine kinase"/>
    <property type="match status" value="1"/>
</dbReference>
<dbReference type="Pfam" id="PF00072">
    <property type="entry name" value="Response_reg"/>
    <property type="match status" value="1"/>
</dbReference>
<evidence type="ECO:0000259" key="11">
    <source>
        <dbReference type="PROSITE" id="PS50112"/>
    </source>
</evidence>
<keyword evidence="8" id="KW-0472">Membrane</keyword>
<dbReference type="Pfam" id="PF00512">
    <property type="entry name" value="HisKA"/>
    <property type="match status" value="1"/>
</dbReference>
<comment type="caution">
    <text evidence="12">The sequence shown here is derived from an EMBL/GenBank/DDBJ whole genome shotgun (WGS) entry which is preliminary data.</text>
</comment>
<keyword evidence="8" id="KW-1133">Transmembrane helix</keyword>
<evidence type="ECO:0000256" key="2">
    <source>
        <dbReference type="ARBA" id="ARBA00012438"/>
    </source>
</evidence>
<dbReference type="SMART" id="SM00448">
    <property type="entry name" value="REC"/>
    <property type="match status" value="1"/>
</dbReference>
<accession>A0A2V4N2V7</accession>
<evidence type="ECO:0000313" key="12">
    <source>
        <dbReference type="EMBL" id="PYC48242.1"/>
    </source>
</evidence>
<dbReference type="Gene3D" id="3.30.450.20">
    <property type="entry name" value="PAS domain"/>
    <property type="match status" value="1"/>
</dbReference>
<dbReference type="SMART" id="SM00387">
    <property type="entry name" value="HATPase_c"/>
    <property type="match status" value="1"/>
</dbReference>
<evidence type="ECO:0000256" key="3">
    <source>
        <dbReference type="ARBA" id="ARBA00022553"/>
    </source>
</evidence>
<feature type="domain" description="PAS" evidence="11">
    <location>
        <begin position="246"/>
        <end position="290"/>
    </location>
</feature>
<dbReference type="PRINTS" id="PR00344">
    <property type="entry name" value="BCTRLSENSOR"/>
</dbReference>
<dbReference type="Gene3D" id="1.10.287.130">
    <property type="match status" value="1"/>
</dbReference>
<dbReference type="EMBL" id="QFVT01000003">
    <property type="protein sequence ID" value="PYC48242.1"/>
    <property type="molecule type" value="Genomic_DNA"/>
</dbReference>
<dbReference type="GO" id="GO:0000155">
    <property type="term" value="F:phosphorelay sensor kinase activity"/>
    <property type="evidence" value="ECO:0007669"/>
    <property type="project" value="InterPro"/>
</dbReference>
<evidence type="ECO:0000256" key="5">
    <source>
        <dbReference type="ARBA" id="ARBA00022777"/>
    </source>
</evidence>
<dbReference type="InterPro" id="IPR004358">
    <property type="entry name" value="Sig_transdc_His_kin-like_C"/>
</dbReference>
<evidence type="ECO:0000256" key="4">
    <source>
        <dbReference type="ARBA" id="ARBA00022679"/>
    </source>
</evidence>
<dbReference type="SUPFAM" id="SSF55785">
    <property type="entry name" value="PYP-like sensor domain (PAS domain)"/>
    <property type="match status" value="1"/>
</dbReference>
<dbReference type="OrthoDB" id="9801651at2"/>
<reference evidence="12 13" key="1">
    <citation type="submission" date="2018-05" db="EMBL/GenBank/DDBJ databases">
        <title>Oceanovita maritima gen. nov., sp. nov., a marine bacterium in the family Rhodobacteraceae isolated from surface seawater of Lundu port Xiamen, China.</title>
        <authorList>
            <person name="Hetharua B.H."/>
            <person name="Min D."/>
            <person name="Liao H."/>
            <person name="Tian Y."/>
        </authorList>
    </citation>
    <scope>NUCLEOTIDE SEQUENCE [LARGE SCALE GENOMIC DNA]</scope>
    <source>
        <strain evidence="12 13">FSX-11</strain>
    </source>
</reference>
<dbReference type="SMART" id="SM00091">
    <property type="entry name" value="PAS"/>
    <property type="match status" value="1"/>
</dbReference>
<dbReference type="PANTHER" id="PTHR43047:SF64">
    <property type="entry name" value="HISTIDINE KINASE CONTAINING CHEY-HOMOLOGOUS RECEIVER DOMAIN AND PAS DOMAIN-RELATED"/>
    <property type="match status" value="1"/>
</dbReference>
<dbReference type="Gene3D" id="3.30.565.10">
    <property type="entry name" value="Histidine kinase-like ATPase, C-terminal domain"/>
    <property type="match status" value="1"/>
</dbReference>
<dbReference type="InterPro" id="IPR003661">
    <property type="entry name" value="HisK_dim/P_dom"/>
</dbReference>
<protein>
    <recommendedName>
        <fullName evidence="2">histidine kinase</fullName>
        <ecNumber evidence="2">2.7.13.3</ecNumber>
    </recommendedName>
</protein>
<dbReference type="Pfam" id="PF13426">
    <property type="entry name" value="PAS_9"/>
    <property type="match status" value="1"/>
</dbReference>
<dbReference type="CDD" id="cd00130">
    <property type="entry name" value="PAS"/>
    <property type="match status" value="1"/>
</dbReference>
<proteinExistence type="predicted"/>
<dbReference type="Gene3D" id="3.40.50.2300">
    <property type="match status" value="1"/>
</dbReference>
<dbReference type="InterPro" id="IPR036097">
    <property type="entry name" value="HisK_dim/P_sf"/>
</dbReference>
<dbReference type="CDD" id="cd00082">
    <property type="entry name" value="HisKA"/>
    <property type="match status" value="1"/>
</dbReference>
<keyword evidence="8" id="KW-0812">Transmembrane</keyword>
<keyword evidence="5" id="KW-0418">Kinase</keyword>